<dbReference type="InterPro" id="IPR025904">
    <property type="entry name" value="Tubulin-like"/>
</dbReference>
<comment type="caution">
    <text evidence="2">The sequence shown here is derived from an EMBL/GenBank/DDBJ whole genome shotgun (WGS) entry which is preliminary data.</text>
</comment>
<dbReference type="InterPro" id="IPR036525">
    <property type="entry name" value="Tubulin/FtsZ_GTPase_sf"/>
</dbReference>
<dbReference type="RefSeq" id="WP_075820300.1">
    <property type="nucleotide sequence ID" value="NZ_CAPNHH010000092.1"/>
</dbReference>
<dbReference type="Pfam" id="PF13809">
    <property type="entry name" value="Tubulin_2"/>
    <property type="match status" value="1"/>
</dbReference>
<dbReference type="AlphaFoldDB" id="A0A1U7NEM4"/>
<name>A0A1U7NEM4_9FIRM</name>
<organism evidence="2 3">
    <name type="scientific">Ileibacterium valens</name>
    <dbReference type="NCBI Taxonomy" id="1862668"/>
    <lineage>
        <taxon>Bacteria</taxon>
        <taxon>Bacillati</taxon>
        <taxon>Bacillota</taxon>
        <taxon>Erysipelotrichia</taxon>
        <taxon>Erysipelotrichales</taxon>
        <taxon>Erysipelotrichaceae</taxon>
        <taxon>Ileibacterium</taxon>
    </lineage>
</organism>
<protein>
    <submittedName>
        <fullName evidence="2">Uncharacterized protein</fullName>
    </submittedName>
</protein>
<keyword evidence="1" id="KW-0175">Coiled coil</keyword>
<keyword evidence="3" id="KW-1185">Reference proteome</keyword>
<evidence type="ECO:0000313" key="2">
    <source>
        <dbReference type="EMBL" id="OLU38168.1"/>
    </source>
</evidence>
<dbReference type="EMBL" id="MPJW01000175">
    <property type="protein sequence ID" value="OLU38168.1"/>
    <property type="molecule type" value="Genomic_DNA"/>
</dbReference>
<evidence type="ECO:0000313" key="3">
    <source>
        <dbReference type="Proteomes" id="UP000186341"/>
    </source>
</evidence>
<dbReference type="OrthoDB" id="3400278at2"/>
<proteinExistence type="predicted"/>
<dbReference type="SUPFAM" id="SSF52490">
    <property type="entry name" value="Tubulin nucleotide-binding domain-like"/>
    <property type="match status" value="1"/>
</dbReference>
<dbReference type="GeneID" id="82203272"/>
<dbReference type="Proteomes" id="UP000186341">
    <property type="component" value="Unassembled WGS sequence"/>
</dbReference>
<gene>
    <name evidence="2" type="ORF">BO222_08850</name>
</gene>
<reference evidence="2 3" key="1">
    <citation type="submission" date="2016-11" db="EMBL/GenBank/DDBJ databases">
        <title>Description of two novel members of the family Erysipelotrichaceae: Ileibacterium lipovorans gen. nov., sp. nov. and Dubosiella newyorkensis, gen. nov., sp. nov.</title>
        <authorList>
            <person name="Cox L.M."/>
            <person name="Sohn J."/>
            <person name="Tyrrell K.L."/>
            <person name="Citron D.M."/>
            <person name="Lawson P.A."/>
            <person name="Patel N.B."/>
            <person name="Iizumi T."/>
            <person name="Perez-Perez G.I."/>
            <person name="Goldstein E.J."/>
            <person name="Blaser M.J."/>
        </authorList>
    </citation>
    <scope>NUCLEOTIDE SEQUENCE [LARGE SCALE GENOMIC DNA]</scope>
    <source>
        <strain evidence="2 3">NYU-BL-A3</strain>
    </source>
</reference>
<dbReference type="Gene3D" id="3.40.50.1440">
    <property type="entry name" value="Tubulin/FtsZ, GTPase domain"/>
    <property type="match status" value="1"/>
</dbReference>
<accession>A0A1U7NEM4</accession>
<evidence type="ECO:0000256" key="1">
    <source>
        <dbReference type="SAM" id="Coils"/>
    </source>
</evidence>
<feature type="coiled-coil region" evidence="1">
    <location>
        <begin position="578"/>
        <end position="605"/>
    </location>
</feature>
<sequence length="617" mass="70152">MSSPTLLVGLGGTGSKIVAKVSDMISDEQRRDISCVIFDTDANDIPMIKTNNPEIRVVQTSARMTVGEYLEEDHYARDTWFPNNPILDRKVLSEGAGQVRSISRLGFESAIRIGHMDPLHDAIADLYKVDQKKAENSLRVTIVSSLAGGTGSGLIVPVAMYIQRYLEDHFHQNSNITRGFFILPEVFYGAIPADQRDNLKSNAYASLRELDAFLVKGNKLLSEEYQDSVKLEMPVAGTDRHEDYDVLPYNFCFLFDAQNAEGKKLNSLEQYMDHAANIIYSMSIGPMNKRSNSAEDNVIRKLAKEGGRNRYAGAGASRLIYPYEDICQYIGLNWAKQSVSEQWLEYDRQFKMERERAAKRREEGYFEKEVNRSEKYTSSIESDANGKKPFAQSILLSVKNPQEGKDSVAAYLNNVDDYLISGLTGAAEVQNTKATLDSYLKKIDEDTDINEEKTYLNKAASELQSYLQSINAYVENEYRNVAYTLYEGASNQGKLDQGYYLEKVIENNGQILHPNAVRYLLIKILDDMKKIQKGDQQFIDANEKNLLNFVEQPWKKFLEEEGAKSFDEYKPKGIFGTKKKHKEKHNELKRTLKSKEKAIEDLGNRKIRAKVYERGIQ</sequence>